<dbReference type="GO" id="GO:0006744">
    <property type="term" value="P:ubiquinone biosynthetic process"/>
    <property type="evidence" value="ECO:0007669"/>
    <property type="project" value="UniProtKB-UniPathway"/>
</dbReference>
<dbReference type="InterPro" id="IPR011009">
    <property type="entry name" value="Kinase-like_dom_sf"/>
</dbReference>
<comment type="similarity">
    <text evidence="2">Belongs to the protein kinase superfamily. ADCK protein kinase family.</text>
</comment>
<keyword evidence="10" id="KW-0067">ATP-binding</keyword>
<evidence type="ECO:0000256" key="3">
    <source>
        <dbReference type="ARBA" id="ARBA00022475"/>
    </source>
</evidence>
<evidence type="ECO:0000256" key="1">
    <source>
        <dbReference type="ARBA" id="ARBA00005020"/>
    </source>
</evidence>
<evidence type="ECO:0000256" key="12">
    <source>
        <dbReference type="ARBA" id="ARBA00023136"/>
    </source>
</evidence>
<dbReference type="Pfam" id="PF03109">
    <property type="entry name" value="ABC1"/>
    <property type="match status" value="1"/>
</dbReference>
<dbReference type="EMBL" id="PVTT01000002">
    <property type="protein sequence ID" value="PRY93225.1"/>
    <property type="molecule type" value="Genomic_DNA"/>
</dbReference>
<dbReference type="InterPro" id="IPR045308">
    <property type="entry name" value="UbiB_bact"/>
</dbReference>
<reference evidence="15 16" key="1">
    <citation type="submission" date="2018-03" db="EMBL/GenBank/DDBJ databases">
        <title>Genomic Encyclopedia of Archaeal and Bacterial Type Strains, Phase II (KMG-II): from individual species to whole genera.</title>
        <authorList>
            <person name="Goeker M."/>
        </authorList>
    </citation>
    <scope>NUCLEOTIDE SEQUENCE [LARGE SCALE GENOMIC DNA]</scope>
    <source>
        <strain evidence="15 16">DSM 29318</strain>
    </source>
</reference>
<dbReference type="InterPro" id="IPR050154">
    <property type="entry name" value="UbiB_kinase"/>
</dbReference>
<dbReference type="GO" id="GO:0005524">
    <property type="term" value="F:ATP binding"/>
    <property type="evidence" value="ECO:0007669"/>
    <property type="project" value="UniProtKB-KW"/>
</dbReference>
<gene>
    <name evidence="15" type="ORF">BCF33_2092</name>
</gene>
<evidence type="ECO:0000256" key="5">
    <source>
        <dbReference type="ARBA" id="ARBA00022679"/>
    </source>
</evidence>
<dbReference type="Proteomes" id="UP000238801">
    <property type="component" value="Unassembled WGS sequence"/>
</dbReference>
<evidence type="ECO:0000256" key="13">
    <source>
        <dbReference type="SAM" id="Phobius"/>
    </source>
</evidence>
<sequence>MEALRGPHNIVRLIRTGATLERTGAMPVILDAFRAPPTVRWVLRGLCRPFAFLGYKGDPEMPPATRALTALGPAYIKFGQIMSTRPDVVGDELATQLRVLQDKLPPFPVREALRMVEEELEQPVDAIFSEFSEPVAAASIAQVHKARLRETGEAVAVKVLRPGIERAFRRDVDAFYLAARIIDLLAPQARRLRPMDVIEHFDGVVQGELDLRLEVAAGAEYAEVTKDDDGFRLPTVHWFLSGRRVMTQGWVDGISAGDVMAIEAAGHDRYALGERVLRLFLNHALRDGYFHADMHHGNLKIAPDGALVAYDFGIMGRIDEYTRRVYAEILFGFIRRDYRRVAEVHFEAGYVPPDRDVDEFAQALRSVGEPIFGMDASRISMGRLLSYLFEVTERFGMETRTELILLQRTMVVVEGVARSLNPQINIWKVAQPEVQAYVTRYVGPRALARDLVRTARVLSRFGPVLPEIAESALIAARDRRVTPSVRVENAAPAAIVFVAAAGGAAVGLLAGALLLAALL</sequence>
<feature type="domain" description="Protein kinase" evidence="14">
    <location>
        <begin position="129"/>
        <end position="465"/>
    </location>
</feature>
<accession>A0A2T0X2V2</accession>
<dbReference type="NCBIfam" id="TIGR01982">
    <property type="entry name" value="UbiB"/>
    <property type="match status" value="1"/>
</dbReference>
<comment type="pathway">
    <text evidence="1">Cofactor biosynthesis; ubiquinone biosynthesis [regulation].</text>
</comment>
<evidence type="ECO:0000256" key="6">
    <source>
        <dbReference type="ARBA" id="ARBA00022688"/>
    </source>
</evidence>
<proteinExistence type="inferred from homology"/>
<evidence type="ECO:0000256" key="11">
    <source>
        <dbReference type="ARBA" id="ARBA00022989"/>
    </source>
</evidence>
<feature type="transmembrane region" description="Helical" evidence="13">
    <location>
        <begin position="493"/>
        <end position="518"/>
    </location>
</feature>
<organism evidence="15 16">
    <name type="scientific">Hasllibacter halocynthiae</name>
    <dbReference type="NCBI Taxonomy" id="595589"/>
    <lineage>
        <taxon>Bacteria</taxon>
        <taxon>Pseudomonadati</taxon>
        <taxon>Pseudomonadota</taxon>
        <taxon>Alphaproteobacteria</taxon>
        <taxon>Rhodobacterales</taxon>
        <taxon>Roseobacteraceae</taxon>
        <taxon>Hasllibacter</taxon>
    </lineage>
</organism>
<keyword evidence="12 13" id="KW-0472">Membrane</keyword>
<keyword evidence="11 13" id="KW-1133">Transmembrane helix</keyword>
<evidence type="ECO:0000256" key="4">
    <source>
        <dbReference type="ARBA" id="ARBA00022519"/>
    </source>
</evidence>
<dbReference type="GO" id="GO:0004672">
    <property type="term" value="F:protein kinase activity"/>
    <property type="evidence" value="ECO:0007669"/>
    <property type="project" value="InterPro"/>
</dbReference>
<protein>
    <submittedName>
        <fullName evidence="15">2-octaprenylphenol hydroxylase</fullName>
    </submittedName>
</protein>
<dbReference type="PANTHER" id="PTHR10566:SF113">
    <property type="entry name" value="PROTEIN ACTIVITY OF BC1 COMPLEX KINASE 7, CHLOROPLASTIC"/>
    <property type="match status" value="1"/>
</dbReference>
<dbReference type="PANTHER" id="PTHR10566">
    <property type="entry name" value="CHAPERONE-ACTIVITY OF BC1 COMPLEX CABC1 -RELATED"/>
    <property type="match status" value="1"/>
</dbReference>
<dbReference type="SUPFAM" id="SSF56112">
    <property type="entry name" value="Protein kinase-like (PK-like)"/>
    <property type="match status" value="1"/>
</dbReference>
<keyword evidence="3" id="KW-1003">Cell membrane</keyword>
<evidence type="ECO:0000259" key="14">
    <source>
        <dbReference type="PROSITE" id="PS50011"/>
    </source>
</evidence>
<dbReference type="InterPro" id="IPR004147">
    <property type="entry name" value="ABC1_dom"/>
</dbReference>
<dbReference type="AlphaFoldDB" id="A0A2T0X2V2"/>
<evidence type="ECO:0000313" key="16">
    <source>
        <dbReference type="Proteomes" id="UP000238801"/>
    </source>
</evidence>
<comment type="caution">
    <text evidence="15">The sequence shown here is derived from an EMBL/GenBank/DDBJ whole genome shotgun (WGS) entry which is preliminary data.</text>
</comment>
<evidence type="ECO:0000256" key="10">
    <source>
        <dbReference type="ARBA" id="ARBA00022840"/>
    </source>
</evidence>
<evidence type="ECO:0000256" key="7">
    <source>
        <dbReference type="ARBA" id="ARBA00022692"/>
    </source>
</evidence>
<evidence type="ECO:0000313" key="15">
    <source>
        <dbReference type="EMBL" id="PRY93225.1"/>
    </source>
</evidence>
<keyword evidence="9" id="KW-0418">Kinase</keyword>
<keyword evidence="8" id="KW-0547">Nucleotide-binding</keyword>
<keyword evidence="4" id="KW-0997">Cell inner membrane</keyword>
<evidence type="ECO:0000256" key="9">
    <source>
        <dbReference type="ARBA" id="ARBA00022777"/>
    </source>
</evidence>
<dbReference type="InterPro" id="IPR000719">
    <property type="entry name" value="Prot_kinase_dom"/>
</dbReference>
<dbReference type="InterPro" id="IPR010232">
    <property type="entry name" value="UbiB"/>
</dbReference>
<keyword evidence="6" id="KW-0831">Ubiquinone biosynthesis</keyword>
<evidence type="ECO:0000256" key="2">
    <source>
        <dbReference type="ARBA" id="ARBA00009670"/>
    </source>
</evidence>
<dbReference type="PROSITE" id="PS50011">
    <property type="entry name" value="PROTEIN_KINASE_DOM"/>
    <property type="match status" value="1"/>
</dbReference>
<keyword evidence="7 13" id="KW-0812">Transmembrane</keyword>
<keyword evidence="16" id="KW-1185">Reference proteome</keyword>
<keyword evidence="5" id="KW-0808">Transferase</keyword>
<dbReference type="UniPathway" id="UPA00232"/>
<name>A0A2T0X2V2_9RHOB</name>
<evidence type="ECO:0000256" key="8">
    <source>
        <dbReference type="ARBA" id="ARBA00022741"/>
    </source>
</evidence>
<dbReference type="CDD" id="cd13972">
    <property type="entry name" value="UbiB"/>
    <property type="match status" value="1"/>
</dbReference>